<dbReference type="GO" id="GO:0032259">
    <property type="term" value="P:methylation"/>
    <property type="evidence" value="ECO:0007669"/>
    <property type="project" value="UniProtKB-KW"/>
</dbReference>
<dbReference type="Pfam" id="PF08242">
    <property type="entry name" value="Methyltransf_12"/>
    <property type="match status" value="1"/>
</dbReference>
<dbReference type="PANTHER" id="PTHR43464:SF52">
    <property type="entry name" value="PUTATIVE-RELATED"/>
    <property type="match status" value="1"/>
</dbReference>
<dbReference type="CDD" id="cd02440">
    <property type="entry name" value="AdoMet_MTases"/>
    <property type="match status" value="1"/>
</dbReference>
<dbReference type="Gene3D" id="3.40.50.150">
    <property type="entry name" value="Vaccinia Virus protein VP39"/>
    <property type="match status" value="1"/>
</dbReference>
<evidence type="ECO:0000313" key="3">
    <source>
        <dbReference type="EMBL" id="KAF1830084.1"/>
    </source>
</evidence>
<evidence type="ECO:0000256" key="1">
    <source>
        <dbReference type="SAM" id="MobiDB-lite"/>
    </source>
</evidence>
<dbReference type="OrthoDB" id="66144at2759"/>
<keyword evidence="3" id="KW-0808">Transferase</keyword>
<dbReference type="InterPro" id="IPR029063">
    <property type="entry name" value="SAM-dependent_MTases_sf"/>
</dbReference>
<name>A0A6A5K6J5_9PLEO</name>
<dbReference type="GO" id="GO:0010420">
    <property type="term" value="F:polyprenyldihydroxybenzoate methyltransferase activity"/>
    <property type="evidence" value="ECO:0007669"/>
    <property type="project" value="TreeGrafter"/>
</dbReference>
<dbReference type="Proteomes" id="UP000800040">
    <property type="component" value="Unassembled WGS sequence"/>
</dbReference>
<evidence type="ECO:0000259" key="2">
    <source>
        <dbReference type="Pfam" id="PF08242"/>
    </source>
</evidence>
<dbReference type="InterPro" id="IPR013217">
    <property type="entry name" value="Methyltransf_12"/>
</dbReference>
<sequence>MTQPTSIDMTFDTSLVDLHPPTNANTSFSTTESDPKSDQSQITSAPAIQPTKPSAPTPVQHIPTQVAYDQWASVYDNDGNMLQATDDIELGTRLPEFLSRISSTSPHVSVLDLGCGTGRNTARLLSYDWPRDQRVSITGLDFSTRMLQVAATKLSSLAKEKKSRVELRLDSCDCFPPTSSPAASPLPALSPPLQPVHAVISTLVLEHVPIIHFFCTLHALLIPGGLALVTNMHADMGRVSQAGFVNDQGVKVRGQSYVYTVEETLDAARAAGFDVLGVCEREMRREDVESGRVGERGGKWVGVKVWYAVELRRSV</sequence>
<feature type="region of interest" description="Disordered" evidence="1">
    <location>
        <begin position="1"/>
        <end position="60"/>
    </location>
</feature>
<feature type="domain" description="Methyltransferase type 12" evidence="2">
    <location>
        <begin position="111"/>
        <end position="226"/>
    </location>
</feature>
<organism evidence="3 4">
    <name type="scientific">Decorospora gaudefroyi</name>
    <dbReference type="NCBI Taxonomy" id="184978"/>
    <lineage>
        <taxon>Eukaryota</taxon>
        <taxon>Fungi</taxon>
        <taxon>Dikarya</taxon>
        <taxon>Ascomycota</taxon>
        <taxon>Pezizomycotina</taxon>
        <taxon>Dothideomycetes</taxon>
        <taxon>Pleosporomycetidae</taxon>
        <taxon>Pleosporales</taxon>
        <taxon>Pleosporineae</taxon>
        <taxon>Pleosporaceae</taxon>
        <taxon>Decorospora</taxon>
    </lineage>
</organism>
<dbReference type="SUPFAM" id="SSF53335">
    <property type="entry name" value="S-adenosyl-L-methionine-dependent methyltransferases"/>
    <property type="match status" value="1"/>
</dbReference>
<feature type="compositionally biased region" description="Polar residues" evidence="1">
    <location>
        <begin position="1"/>
        <end position="13"/>
    </location>
</feature>
<reference evidence="3" key="1">
    <citation type="submission" date="2020-01" db="EMBL/GenBank/DDBJ databases">
        <authorList>
            <consortium name="DOE Joint Genome Institute"/>
            <person name="Haridas S."/>
            <person name="Albert R."/>
            <person name="Binder M."/>
            <person name="Bloem J."/>
            <person name="Labutti K."/>
            <person name="Salamov A."/>
            <person name="Andreopoulos B."/>
            <person name="Baker S.E."/>
            <person name="Barry K."/>
            <person name="Bills G."/>
            <person name="Bluhm B.H."/>
            <person name="Cannon C."/>
            <person name="Castanera R."/>
            <person name="Culley D.E."/>
            <person name="Daum C."/>
            <person name="Ezra D."/>
            <person name="Gonzalez J.B."/>
            <person name="Henrissat B."/>
            <person name="Kuo A."/>
            <person name="Liang C."/>
            <person name="Lipzen A."/>
            <person name="Lutzoni F."/>
            <person name="Magnuson J."/>
            <person name="Mondo S."/>
            <person name="Nolan M."/>
            <person name="Ohm R."/>
            <person name="Pangilinan J."/>
            <person name="Park H.-J."/>
            <person name="Ramirez L."/>
            <person name="Alfaro M."/>
            <person name="Sun H."/>
            <person name="Tritt A."/>
            <person name="Yoshinaga Y."/>
            <person name="Zwiers L.-H."/>
            <person name="Turgeon B.G."/>
            <person name="Goodwin S.B."/>
            <person name="Spatafora J.W."/>
            <person name="Crous P.W."/>
            <person name="Grigoriev I.V."/>
        </authorList>
    </citation>
    <scope>NUCLEOTIDE SEQUENCE</scope>
    <source>
        <strain evidence="3">P77</strain>
    </source>
</reference>
<keyword evidence="3" id="KW-0489">Methyltransferase</keyword>
<protein>
    <submittedName>
        <fullName evidence="3">S-adenosyl-L-methionine-dependent methyltransferase</fullName>
    </submittedName>
</protein>
<dbReference type="AlphaFoldDB" id="A0A6A5K6J5"/>
<evidence type="ECO:0000313" key="4">
    <source>
        <dbReference type="Proteomes" id="UP000800040"/>
    </source>
</evidence>
<accession>A0A6A5K6J5</accession>
<proteinExistence type="predicted"/>
<dbReference type="PANTHER" id="PTHR43464">
    <property type="entry name" value="METHYLTRANSFERASE"/>
    <property type="match status" value="1"/>
</dbReference>
<dbReference type="EMBL" id="ML975411">
    <property type="protein sequence ID" value="KAF1830084.1"/>
    <property type="molecule type" value="Genomic_DNA"/>
</dbReference>
<gene>
    <name evidence="3" type="ORF">BDW02DRAFT_508403</name>
</gene>
<keyword evidence="4" id="KW-1185">Reference proteome</keyword>
<feature type="compositionally biased region" description="Polar residues" evidence="1">
    <location>
        <begin position="22"/>
        <end position="54"/>
    </location>
</feature>